<evidence type="ECO:0000313" key="4">
    <source>
        <dbReference type="Proteomes" id="UP000006663"/>
    </source>
</evidence>
<feature type="domain" description="UspA" evidence="1">
    <location>
        <begin position="4"/>
        <end position="134"/>
    </location>
</feature>
<dbReference type="KEGG" id="hbo:Hbor_11410"/>
<keyword evidence="4" id="KW-1185">Reference proteome</keyword>
<name>E4NQP3_HALBP</name>
<accession>E4NQP3</accession>
<dbReference type="InterPro" id="IPR014729">
    <property type="entry name" value="Rossmann-like_a/b/a_fold"/>
</dbReference>
<dbReference type="Pfam" id="PF00582">
    <property type="entry name" value="Usp"/>
    <property type="match status" value="1"/>
</dbReference>
<dbReference type="Proteomes" id="UP000011585">
    <property type="component" value="Unassembled WGS sequence"/>
</dbReference>
<organism evidence="2 4">
    <name type="scientific">Halogeometricum borinquense (strain ATCC 700274 / DSM 11551 / JCM 10706 / KCTC 4070 / PR3)</name>
    <dbReference type="NCBI Taxonomy" id="469382"/>
    <lineage>
        <taxon>Archaea</taxon>
        <taxon>Methanobacteriati</taxon>
        <taxon>Methanobacteriota</taxon>
        <taxon>Stenosarchaea group</taxon>
        <taxon>Halobacteria</taxon>
        <taxon>Halobacteriales</taxon>
        <taxon>Haloferacaceae</taxon>
        <taxon>Halogeometricum</taxon>
    </lineage>
</organism>
<evidence type="ECO:0000313" key="2">
    <source>
        <dbReference type="EMBL" id="ADQ66731.1"/>
    </source>
</evidence>
<dbReference type="AlphaFoldDB" id="E4NQP3"/>
<dbReference type="eggNOG" id="arCOG06441">
    <property type="taxonomic scope" value="Archaea"/>
</dbReference>
<evidence type="ECO:0000313" key="3">
    <source>
        <dbReference type="EMBL" id="ELY30240.1"/>
    </source>
</evidence>
<reference evidence="3 5" key="2">
    <citation type="journal article" date="2014" name="PLoS Genet.">
        <title>Phylogenetically driven sequencing of extremely halophilic archaea reveals strategies for static and dynamic osmo-response.</title>
        <authorList>
            <person name="Becker E.A."/>
            <person name="Seitzer P.M."/>
            <person name="Tritt A."/>
            <person name="Larsen D."/>
            <person name="Krusor M."/>
            <person name="Yao A.I."/>
            <person name="Wu D."/>
            <person name="Madern D."/>
            <person name="Eisen J.A."/>
            <person name="Darling A.E."/>
            <person name="Facciotti M.T."/>
        </authorList>
    </citation>
    <scope>NUCLEOTIDE SEQUENCE [LARGE SCALE GENOMIC DNA]</scope>
    <source>
        <strain evidence="3 5">DSM 11551</strain>
    </source>
</reference>
<dbReference type="HOGENOM" id="CLU_1754636_0_0_2"/>
<dbReference type="EMBL" id="CP001690">
    <property type="protein sequence ID" value="ADQ66731.1"/>
    <property type="molecule type" value="Genomic_DNA"/>
</dbReference>
<reference evidence="2 4" key="1">
    <citation type="journal article" date="2009" name="Stand. Genomic Sci.">
        <title>Complete genome sequence of Halogeometricum borinquense type strain (PR3).</title>
        <authorList>
            <person name="Malfatti S."/>
            <person name="Tindall B.J."/>
            <person name="Schneider S."/>
            <person name="Fahnrich R."/>
            <person name="Lapidus A."/>
            <person name="Labuttii K."/>
            <person name="Copeland A."/>
            <person name="Glavina Del Rio T."/>
            <person name="Nolan M."/>
            <person name="Chen F."/>
            <person name="Lucas S."/>
            <person name="Tice H."/>
            <person name="Cheng J.F."/>
            <person name="Bruce D."/>
            <person name="Goodwin L."/>
            <person name="Pitluck S."/>
            <person name="Anderson I."/>
            <person name="Pati A."/>
            <person name="Ivanova N."/>
            <person name="Mavromatis K."/>
            <person name="Chen A."/>
            <person name="Palaniappan K."/>
            <person name="D'haeseleer P."/>
            <person name="Goker M."/>
            <person name="Bristow J."/>
            <person name="Eisen J.A."/>
            <person name="Markowitz V."/>
            <person name="Hugenholtz P."/>
            <person name="Kyrpides N.C."/>
            <person name="Klenk H.P."/>
            <person name="Chain P."/>
        </authorList>
    </citation>
    <scope>NUCLEOTIDE SEQUENCE [LARGE SCALE GENOMIC DNA]</scope>
    <source>
        <strain evidence="4">ATCC 700274 / DSM 11551 / JCM 10706 / KCTC 4070 / PR3</strain>
        <strain evidence="2">PR 3</strain>
    </source>
</reference>
<dbReference type="Proteomes" id="UP000006663">
    <property type="component" value="Chromosome"/>
</dbReference>
<sequence length="141" mass="16398">MTMTRVVVPVRYPLTKHSKATLSEAIRIATEREAELTVLHVDLYQDNRRVTRAELKRAVEREFGALDRTRYVIRRGFLVEETILEEAAAEGADIVVIGSKQASRWRRMLRRFLDDPDIETYLRQKLDCTVITVRADQQPEV</sequence>
<dbReference type="InterPro" id="IPR006016">
    <property type="entry name" value="UspA"/>
</dbReference>
<dbReference type="STRING" id="469382.Hbor_11410"/>
<gene>
    <name evidence="2" type="ordered locus">Hbor_11410</name>
    <name evidence="3" type="ORF">C499_03203</name>
</gene>
<dbReference type="SUPFAM" id="SSF52402">
    <property type="entry name" value="Adenine nucleotide alpha hydrolases-like"/>
    <property type="match status" value="1"/>
</dbReference>
<dbReference type="EMBL" id="AOHT01000010">
    <property type="protein sequence ID" value="ELY30240.1"/>
    <property type="molecule type" value="Genomic_DNA"/>
</dbReference>
<evidence type="ECO:0000259" key="1">
    <source>
        <dbReference type="Pfam" id="PF00582"/>
    </source>
</evidence>
<dbReference type="CDD" id="cd00293">
    <property type="entry name" value="USP-like"/>
    <property type="match status" value="1"/>
</dbReference>
<protein>
    <submittedName>
        <fullName evidence="2">Universal stress family protein</fullName>
    </submittedName>
</protein>
<dbReference type="Gene3D" id="3.40.50.620">
    <property type="entry name" value="HUPs"/>
    <property type="match status" value="1"/>
</dbReference>
<dbReference type="PATRIC" id="fig|469382.19.peg.632"/>
<proteinExistence type="predicted"/>
<evidence type="ECO:0000313" key="5">
    <source>
        <dbReference type="Proteomes" id="UP000011585"/>
    </source>
</evidence>